<keyword evidence="5" id="KW-1185">Reference proteome</keyword>
<dbReference type="InterPro" id="IPR019775">
    <property type="entry name" value="WD40_repeat_CS"/>
</dbReference>
<dbReference type="Proteomes" id="UP000076798">
    <property type="component" value="Unassembled WGS sequence"/>
</dbReference>
<dbReference type="OrthoDB" id="1284551at2759"/>
<dbReference type="InterPro" id="IPR045159">
    <property type="entry name" value="DCAF7-like"/>
</dbReference>
<dbReference type="PROSITE" id="PS50294">
    <property type="entry name" value="WD_REPEATS_REGION"/>
    <property type="match status" value="1"/>
</dbReference>
<dbReference type="PANTHER" id="PTHR19919">
    <property type="entry name" value="WD REPEAT CONTAINING PROTEIN"/>
    <property type="match status" value="1"/>
</dbReference>
<dbReference type="InterPro" id="IPR015943">
    <property type="entry name" value="WD40/YVTN_repeat-like_dom_sf"/>
</dbReference>
<gene>
    <name evidence="4" type="ORF">SISSUDRAFT_1057673</name>
</gene>
<keyword evidence="1 3" id="KW-0853">WD repeat</keyword>
<protein>
    <submittedName>
        <fullName evidence="4">WD40 repeat-like protein</fullName>
    </submittedName>
</protein>
<dbReference type="PROSITE" id="PS50082">
    <property type="entry name" value="WD_REPEATS_2"/>
    <property type="match status" value="1"/>
</dbReference>
<dbReference type="Gene3D" id="2.130.10.10">
    <property type="entry name" value="YVTN repeat-like/Quinoprotein amine dehydrogenase"/>
    <property type="match status" value="1"/>
</dbReference>
<dbReference type="InterPro" id="IPR001680">
    <property type="entry name" value="WD40_rpt"/>
</dbReference>
<evidence type="ECO:0000313" key="5">
    <source>
        <dbReference type="Proteomes" id="UP000076798"/>
    </source>
</evidence>
<dbReference type="InterPro" id="IPR036322">
    <property type="entry name" value="WD40_repeat_dom_sf"/>
</dbReference>
<dbReference type="PROSITE" id="PS00678">
    <property type="entry name" value="WD_REPEATS_1"/>
    <property type="match status" value="1"/>
</dbReference>
<dbReference type="EMBL" id="KV428007">
    <property type="protein sequence ID" value="KZT43684.1"/>
    <property type="molecule type" value="Genomic_DNA"/>
</dbReference>
<evidence type="ECO:0000313" key="4">
    <source>
        <dbReference type="EMBL" id="KZT43684.1"/>
    </source>
</evidence>
<dbReference type="SMART" id="SM00320">
    <property type="entry name" value="WD40"/>
    <property type="match status" value="4"/>
</dbReference>
<proteinExistence type="predicted"/>
<sequence length="421" mass="46346">MSQTTLLEYEAPWPVYALDWCNTPAPGQQLRPKSSFRLAISSFTEDYRNRLAIVGLRDENVLLDDDDYPPVEPDFYMMADTMHGYPATKLQWQPSSSTNFNWNSKSPNSELLATVGDALRIWELFTEGEPKGSSFLGRQSTQPQAKLAQKIALSGIQQSKSPPNVSAAPLTSFSWNSITPSLLVTSSIDTTCTVWDINTFSAITQLIAHDREVYDVAWLPSSTDIFCSVGADGSLRAFDLRSLEHSTILYETPAPKTAPSAIPPSSSARPPSAPLLRIAFNPSDHNFMATYHLDSPDVHILDMRSPGQPVVELKGHRRQVNALGFSQSDGGSLATVGDDCQLLLWDLSNIPPAPSPQASRGTDTKRMKYTEPYLAWSGQSEINNIAWSPQLPRFTLSNGFSTSQSEWVAIAMGKSVKCLRV</sequence>
<evidence type="ECO:0000256" key="3">
    <source>
        <dbReference type="PROSITE-ProRule" id="PRU00221"/>
    </source>
</evidence>
<dbReference type="AlphaFoldDB" id="A0A166IEZ1"/>
<evidence type="ECO:0000256" key="2">
    <source>
        <dbReference type="ARBA" id="ARBA00022737"/>
    </source>
</evidence>
<accession>A0A166IEZ1</accession>
<dbReference type="STRING" id="1314776.A0A166IEZ1"/>
<organism evidence="4 5">
    <name type="scientific">Sistotremastrum suecicum HHB10207 ss-3</name>
    <dbReference type="NCBI Taxonomy" id="1314776"/>
    <lineage>
        <taxon>Eukaryota</taxon>
        <taxon>Fungi</taxon>
        <taxon>Dikarya</taxon>
        <taxon>Basidiomycota</taxon>
        <taxon>Agaricomycotina</taxon>
        <taxon>Agaricomycetes</taxon>
        <taxon>Sistotremastrales</taxon>
        <taxon>Sistotremastraceae</taxon>
        <taxon>Sistotremastrum</taxon>
    </lineage>
</organism>
<keyword evidence="2" id="KW-0677">Repeat</keyword>
<name>A0A166IEZ1_9AGAM</name>
<dbReference type="Pfam" id="PF00400">
    <property type="entry name" value="WD40"/>
    <property type="match status" value="2"/>
</dbReference>
<feature type="repeat" description="WD" evidence="3">
    <location>
        <begin position="313"/>
        <end position="349"/>
    </location>
</feature>
<reference evidence="4 5" key="1">
    <citation type="journal article" date="2016" name="Mol. Biol. Evol.">
        <title>Comparative Genomics of Early-Diverging Mushroom-Forming Fungi Provides Insights into the Origins of Lignocellulose Decay Capabilities.</title>
        <authorList>
            <person name="Nagy L.G."/>
            <person name="Riley R."/>
            <person name="Tritt A."/>
            <person name="Adam C."/>
            <person name="Daum C."/>
            <person name="Floudas D."/>
            <person name="Sun H."/>
            <person name="Yadav J.S."/>
            <person name="Pangilinan J."/>
            <person name="Larsson K.H."/>
            <person name="Matsuura K."/>
            <person name="Barry K."/>
            <person name="Labutti K."/>
            <person name="Kuo R."/>
            <person name="Ohm R.A."/>
            <person name="Bhattacharya S.S."/>
            <person name="Shirouzu T."/>
            <person name="Yoshinaga Y."/>
            <person name="Martin F.M."/>
            <person name="Grigoriev I.V."/>
            <person name="Hibbett D.S."/>
        </authorList>
    </citation>
    <scope>NUCLEOTIDE SEQUENCE [LARGE SCALE GENOMIC DNA]</scope>
    <source>
        <strain evidence="4 5">HHB10207 ss-3</strain>
    </source>
</reference>
<evidence type="ECO:0000256" key="1">
    <source>
        <dbReference type="ARBA" id="ARBA00022574"/>
    </source>
</evidence>
<dbReference type="SUPFAM" id="SSF50978">
    <property type="entry name" value="WD40 repeat-like"/>
    <property type="match status" value="1"/>
</dbReference>